<dbReference type="OrthoDB" id="10017101at2759"/>
<dbReference type="SUPFAM" id="SSF53335">
    <property type="entry name" value="S-adenosyl-L-methionine-dependent methyltransferases"/>
    <property type="match status" value="1"/>
</dbReference>
<dbReference type="Gene3D" id="3.40.50.150">
    <property type="entry name" value="Vaccinia Virus protein VP39"/>
    <property type="match status" value="1"/>
</dbReference>
<dbReference type="PANTHER" id="PTHR44516">
    <property type="entry name" value="2-METHYL-6-PHYTYL-1,4-HYDROQUINONE METHYLTRANSFERASE, CHLOROPLASTIC"/>
    <property type="match status" value="1"/>
</dbReference>
<evidence type="ECO:0000313" key="3">
    <source>
        <dbReference type="Proteomes" id="UP000236333"/>
    </source>
</evidence>
<dbReference type="InterPro" id="IPR029063">
    <property type="entry name" value="SAM-dependent_MTases_sf"/>
</dbReference>
<keyword evidence="3" id="KW-1185">Reference proteome</keyword>
<gene>
    <name evidence="2" type="ORF">TSOC_011631</name>
</gene>
<feature type="domain" description="MPBQ/MBSQ family SAM-binding methyltransferase profile" evidence="1">
    <location>
        <begin position="52"/>
        <end position="231"/>
    </location>
</feature>
<name>A0A2J7ZQ60_9CHLO</name>
<proteinExistence type="predicted"/>
<dbReference type="PANTHER" id="PTHR44516:SF11">
    <property type="entry name" value="2-METHYL-6-PHYTYL-1,4-HYDROQUINONE METHYLTRANSFERASE 2, CHLOROPLASTIC"/>
    <property type="match status" value="1"/>
</dbReference>
<dbReference type="InterPro" id="IPR044649">
    <property type="entry name" value="MPBQ/MSBQ_MT"/>
</dbReference>
<evidence type="ECO:0000313" key="2">
    <source>
        <dbReference type="EMBL" id="PNH02392.1"/>
    </source>
</evidence>
<dbReference type="Pfam" id="PF08241">
    <property type="entry name" value="Methyltransf_11"/>
    <property type="match status" value="1"/>
</dbReference>
<reference evidence="2 3" key="1">
    <citation type="journal article" date="2017" name="Mol. Biol. Evol.">
        <title>The 4-celled Tetrabaena socialis nuclear genome reveals the essential components for genetic control of cell number at the origin of multicellularity in the volvocine lineage.</title>
        <authorList>
            <person name="Featherston J."/>
            <person name="Arakaki Y."/>
            <person name="Hanschen E.R."/>
            <person name="Ferris P.J."/>
            <person name="Michod R.E."/>
            <person name="Olson B.J.S.C."/>
            <person name="Nozaki H."/>
            <person name="Durand P.M."/>
        </authorList>
    </citation>
    <scope>NUCLEOTIDE SEQUENCE [LARGE SCALE GENOMIC DNA]</scope>
    <source>
        <strain evidence="2 3">NIES-571</strain>
    </source>
</reference>
<sequence length="244" mass="27410">MLAYGKCPLLERRHGVSPSTSLRVPPPTSLRQAPILRSAQSETYSRDVAAPRLIQHKNEAYWFYAGLSQVYDHIVNPGHWTEDMRTDALVPAKLDDPNLKVVDVGGGTGFCTLGIVGLGINPENVSCGTHGKPEPLLNWKHGEPKANVSVSVDDLGDAEDLPFPTDTFDRYVSAGSIEYWPEPQRGIKESYRVIKEGGLACMIGPVYPTFWLSRFFADVWMLFPKEEEYIEYLKNLIWPKGWEM</sequence>
<dbReference type="GO" id="GO:0032259">
    <property type="term" value="P:methylation"/>
    <property type="evidence" value="ECO:0007669"/>
    <property type="project" value="InterPro"/>
</dbReference>
<organism evidence="2 3">
    <name type="scientific">Tetrabaena socialis</name>
    <dbReference type="NCBI Taxonomy" id="47790"/>
    <lineage>
        <taxon>Eukaryota</taxon>
        <taxon>Viridiplantae</taxon>
        <taxon>Chlorophyta</taxon>
        <taxon>core chlorophytes</taxon>
        <taxon>Chlorophyceae</taxon>
        <taxon>CS clade</taxon>
        <taxon>Chlamydomonadales</taxon>
        <taxon>Tetrabaenaceae</taxon>
        <taxon>Tetrabaena</taxon>
    </lineage>
</organism>
<accession>A0A2J7ZQ60</accession>
<dbReference type="GO" id="GO:0051741">
    <property type="term" value="F:2-methyl-6-phytyl-1,4-benzoquinone methyltransferase activity"/>
    <property type="evidence" value="ECO:0007669"/>
    <property type="project" value="InterPro"/>
</dbReference>
<dbReference type="PROSITE" id="PS51734">
    <property type="entry name" value="SAM_MPBQ_MSBQ_MT"/>
    <property type="match status" value="1"/>
</dbReference>
<dbReference type="Proteomes" id="UP000236333">
    <property type="component" value="Unassembled WGS sequence"/>
</dbReference>
<comment type="caution">
    <text evidence="2">The sequence shown here is derived from an EMBL/GenBank/DDBJ whole genome shotgun (WGS) entry which is preliminary data.</text>
</comment>
<evidence type="ECO:0000259" key="1">
    <source>
        <dbReference type="PROSITE" id="PS51734"/>
    </source>
</evidence>
<dbReference type="EMBL" id="PGGS01000663">
    <property type="protein sequence ID" value="PNH02392.1"/>
    <property type="molecule type" value="Genomic_DNA"/>
</dbReference>
<dbReference type="InterPro" id="IPR013216">
    <property type="entry name" value="Methyltransf_11"/>
</dbReference>
<dbReference type="AlphaFoldDB" id="A0A2J7ZQ60"/>
<protein>
    <submittedName>
        <fullName evidence="2">Inner envelope membrane protein, chloroplastic</fullName>
    </submittedName>
</protein>
<dbReference type="InterPro" id="IPR031164">
    <property type="entry name" value="SAM_MPBQ_MSBQ_MT"/>
</dbReference>
<dbReference type="CDD" id="cd02440">
    <property type="entry name" value="AdoMet_MTases"/>
    <property type="match status" value="1"/>
</dbReference>